<dbReference type="EMBL" id="JBJQOH010000001">
    <property type="protein sequence ID" value="KAL3700505.1"/>
    <property type="molecule type" value="Genomic_DNA"/>
</dbReference>
<sequence length="163" mass="18899">MLRFRAHRLEIMCTLWSALDFMHEHNWLHCDIHVKNVFLHFPDWDFDEGFPADRMPTWEDNRSLVFAALGDLGMAQQVHVAASDNGVKYTRTDLIERDWTALELKVCGNFFTDMTKPEWKAYNDKYYDEGADKDTSPAAQSQDQPNDLQPTNRDVISAEKGNS</sequence>
<reference evidence="2 3" key="1">
    <citation type="submission" date="2024-09" db="EMBL/GenBank/DDBJ databases">
        <title>Chromosome-scale assembly of Riccia sorocarpa.</title>
        <authorList>
            <person name="Paukszto L."/>
        </authorList>
    </citation>
    <scope>NUCLEOTIDE SEQUENCE [LARGE SCALE GENOMIC DNA]</scope>
    <source>
        <strain evidence="2">LP-2024</strain>
        <tissue evidence="2">Aerial parts of the thallus</tissue>
    </source>
</reference>
<comment type="caution">
    <text evidence="2">The sequence shown here is derived from an EMBL/GenBank/DDBJ whole genome shotgun (WGS) entry which is preliminary data.</text>
</comment>
<dbReference type="Gene3D" id="1.10.510.10">
    <property type="entry name" value="Transferase(Phosphotransferase) domain 1"/>
    <property type="match status" value="1"/>
</dbReference>
<protein>
    <recommendedName>
        <fullName evidence="4">Protein kinase domain-containing protein</fullName>
    </recommendedName>
</protein>
<feature type="compositionally biased region" description="Polar residues" evidence="1">
    <location>
        <begin position="137"/>
        <end position="163"/>
    </location>
</feature>
<evidence type="ECO:0008006" key="4">
    <source>
        <dbReference type="Google" id="ProtNLM"/>
    </source>
</evidence>
<dbReference type="SUPFAM" id="SSF56112">
    <property type="entry name" value="Protein kinase-like (PK-like)"/>
    <property type="match status" value="1"/>
</dbReference>
<evidence type="ECO:0000313" key="3">
    <source>
        <dbReference type="Proteomes" id="UP001633002"/>
    </source>
</evidence>
<evidence type="ECO:0000313" key="2">
    <source>
        <dbReference type="EMBL" id="KAL3700505.1"/>
    </source>
</evidence>
<proteinExistence type="predicted"/>
<dbReference type="InterPro" id="IPR011009">
    <property type="entry name" value="Kinase-like_dom_sf"/>
</dbReference>
<dbReference type="AlphaFoldDB" id="A0ABD3IDM8"/>
<evidence type="ECO:0000256" key="1">
    <source>
        <dbReference type="SAM" id="MobiDB-lite"/>
    </source>
</evidence>
<feature type="region of interest" description="Disordered" evidence="1">
    <location>
        <begin position="130"/>
        <end position="163"/>
    </location>
</feature>
<accession>A0ABD3IDM8</accession>
<gene>
    <name evidence="2" type="ORF">R1sor_018527</name>
</gene>
<dbReference type="Proteomes" id="UP001633002">
    <property type="component" value="Unassembled WGS sequence"/>
</dbReference>
<keyword evidence="3" id="KW-1185">Reference proteome</keyword>
<name>A0ABD3IDM8_9MARC</name>
<organism evidence="2 3">
    <name type="scientific">Riccia sorocarpa</name>
    <dbReference type="NCBI Taxonomy" id="122646"/>
    <lineage>
        <taxon>Eukaryota</taxon>
        <taxon>Viridiplantae</taxon>
        <taxon>Streptophyta</taxon>
        <taxon>Embryophyta</taxon>
        <taxon>Marchantiophyta</taxon>
        <taxon>Marchantiopsida</taxon>
        <taxon>Marchantiidae</taxon>
        <taxon>Marchantiales</taxon>
        <taxon>Ricciaceae</taxon>
        <taxon>Riccia</taxon>
    </lineage>
</organism>